<feature type="compositionally biased region" description="Basic and acidic residues" evidence="1">
    <location>
        <begin position="51"/>
        <end position="64"/>
    </location>
</feature>
<name>A0A2I0I1J7_PUNGR</name>
<evidence type="ECO:0000313" key="3">
    <source>
        <dbReference type="Proteomes" id="UP000233551"/>
    </source>
</evidence>
<sequence>MKLRRSYDATDREPELVKIVVEMEVAVEGEGAGGGVEVGGDGLEDLGPEVARLDREGEEDRSWQ</sequence>
<evidence type="ECO:0000313" key="2">
    <source>
        <dbReference type="EMBL" id="PKI37859.1"/>
    </source>
</evidence>
<dbReference type="AlphaFoldDB" id="A0A2I0I1J7"/>
<accession>A0A2I0I1J7</accession>
<feature type="region of interest" description="Disordered" evidence="1">
    <location>
        <begin position="31"/>
        <end position="64"/>
    </location>
</feature>
<reference evidence="2 3" key="1">
    <citation type="submission" date="2017-11" db="EMBL/GenBank/DDBJ databases">
        <title>De-novo sequencing of pomegranate (Punica granatum L.) genome.</title>
        <authorList>
            <person name="Akparov Z."/>
            <person name="Amiraslanov A."/>
            <person name="Hajiyeva S."/>
            <person name="Abbasov M."/>
            <person name="Kaur K."/>
            <person name="Hamwieh A."/>
            <person name="Solovyev V."/>
            <person name="Salamov A."/>
            <person name="Braich B."/>
            <person name="Kosarev P."/>
            <person name="Mahmoud A."/>
            <person name="Hajiyev E."/>
            <person name="Babayeva S."/>
            <person name="Izzatullayeva V."/>
            <person name="Mammadov A."/>
            <person name="Mammadov A."/>
            <person name="Sharifova S."/>
            <person name="Ojaghi J."/>
            <person name="Eynullazada K."/>
            <person name="Bayramov B."/>
            <person name="Abdulazimova A."/>
            <person name="Shahmuradov I."/>
        </authorList>
    </citation>
    <scope>NUCLEOTIDE SEQUENCE [LARGE SCALE GENOMIC DNA]</scope>
    <source>
        <strain evidence="3">cv. AG2017</strain>
        <tissue evidence="2">Leaf</tissue>
    </source>
</reference>
<organism evidence="2 3">
    <name type="scientific">Punica granatum</name>
    <name type="common">Pomegranate</name>
    <dbReference type="NCBI Taxonomy" id="22663"/>
    <lineage>
        <taxon>Eukaryota</taxon>
        <taxon>Viridiplantae</taxon>
        <taxon>Streptophyta</taxon>
        <taxon>Embryophyta</taxon>
        <taxon>Tracheophyta</taxon>
        <taxon>Spermatophyta</taxon>
        <taxon>Magnoliopsida</taxon>
        <taxon>eudicotyledons</taxon>
        <taxon>Gunneridae</taxon>
        <taxon>Pentapetalae</taxon>
        <taxon>rosids</taxon>
        <taxon>malvids</taxon>
        <taxon>Myrtales</taxon>
        <taxon>Lythraceae</taxon>
        <taxon>Punica</taxon>
    </lineage>
</organism>
<protein>
    <submittedName>
        <fullName evidence="2">Uncharacterized protein</fullName>
    </submittedName>
</protein>
<feature type="compositionally biased region" description="Gly residues" evidence="1">
    <location>
        <begin position="31"/>
        <end position="41"/>
    </location>
</feature>
<dbReference type="EMBL" id="PGOL01004290">
    <property type="protein sequence ID" value="PKI37859.1"/>
    <property type="molecule type" value="Genomic_DNA"/>
</dbReference>
<gene>
    <name evidence="2" type="ORF">CRG98_041749</name>
</gene>
<evidence type="ECO:0000256" key="1">
    <source>
        <dbReference type="SAM" id="MobiDB-lite"/>
    </source>
</evidence>
<dbReference type="Proteomes" id="UP000233551">
    <property type="component" value="Unassembled WGS sequence"/>
</dbReference>
<proteinExistence type="predicted"/>
<keyword evidence="3" id="KW-1185">Reference proteome</keyword>
<comment type="caution">
    <text evidence="2">The sequence shown here is derived from an EMBL/GenBank/DDBJ whole genome shotgun (WGS) entry which is preliminary data.</text>
</comment>